<evidence type="ECO:0000313" key="5">
    <source>
        <dbReference type="Proteomes" id="UP000293952"/>
    </source>
</evidence>
<evidence type="ECO:0000259" key="3">
    <source>
        <dbReference type="Pfam" id="PF18962"/>
    </source>
</evidence>
<accession>A0A4Q4KJT6</accession>
<gene>
    <name evidence="4" type="ORF">ERX46_11325</name>
</gene>
<dbReference type="NCBIfam" id="TIGR04183">
    <property type="entry name" value="Por_Secre_tail"/>
    <property type="match status" value="1"/>
</dbReference>
<reference evidence="4 5" key="1">
    <citation type="submission" date="2019-02" db="EMBL/GenBank/DDBJ databases">
        <title>Genome sequence of the sea-ice species Brumimicrobium glaciale.</title>
        <authorList>
            <person name="Bowman J.P."/>
        </authorList>
    </citation>
    <scope>NUCLEOTIDE SEQUENCE [LARGE SCALE GENOMIC DNA]</scope>
    <source>
        <strain evidence="4 5">IC156</strain>
    </source>
</reference>
<proteinExistence type="predicted"/>
<feature type="domain" description="Secretion system C-terminal sorting" evidence="3">
    <location>
        <begin position="743"/>
        <end position="813"/>
    </location>
</feature>
<dbReference type="OrthoDB" id="9805017at2"/>
<sequence>MKLKLLLLILPIFGTFFSHSQTELVVTAPSATATTGLRAPNGTSAHTTVRGVIIVTAAELAAIPTGTTITKLNMLMAAGVSPGPAGGNIEFYLENTPDVTNLKSTTWSTCISTMTSVYNGAFSLPTAIGPTAPLTLTTGFVYSGGSVYIAYDYLGSTFTTIAGTYDANTDVAGGWKGIVSSSTTPPVTISGSSAFRPCFQFTFTNPFTNELNVSGLAGEKGIFNNNIKSTQTITSQITNTSVGPLTNIPVTLIVAGANPYTISQTITTIAPGATETLLFNNVPTLNNGSQTLTVSIPADDDITNNTQVFNQQVQCDTIGYTQGSVQGSGVGFNTGTGVIAVRHEITSNFPTFVENVSNYFPVSVDNSGNTMKGLLINEAGTILDSTNLFTITAAMLGTKQIFSFINGAIDVSGDTIYVGFRQTANLITGYFPFANQLNSYVDPIAAATFPIFGGVPSPLGDGLGYMMIDATLTFDGFDVTNSSTNGVLCENSILDITPVNGFSNYEFFIGGVSVQNGIVSSYSTGPLTASTDFLVEITNGSCMFSSNLQAITVTPAQTYNISDGICQGDSYTLGTQTLTTGGSYTETFQSAAGCDSIINLSLVVNPPTSSSSTITLCASSYLFEGQNLTASGIYTETTTNANGCDSTITLDLTLNAPVTVTTSLTGATLTATATPTSATYQWFDCLTNTNVAGATAAVFNPTVNGEYAVIASSSNGCSDTSSCTVVSTVGLKDNVKSFGISLHPNPTNGAVTVLLENMEAKQYTLEVIDATGRKLKTQTITNNSTQVDLSNFNKGVYLIRISNETRESTHRIVKN</sequence>
<dbReference type="Proteomes" id="UP000293952">
    <property type="component" value="Unassembled WGS sequence"/>
</dbReference>
<organism evidence="4 5">
    <name type="scientific">Brumimicrobium glaciale</name>
    <dbReference type="NCBI Taxonomy" id="200475"/>
    <lineage>
        <taxon>Bacteria</taxon>
        <taxon>Pseudomonadati</taxon>
        <taxon>Bacteroidota</taxon>
        <taxon>Flavobacteriia</taxon>
        <taxon>Flavobacteriales</taxon>
        <taxon>Crocinitomicaceae</taxon>
        <taxon>Brumimicrobium</taxon>
    </lineage>
</organism>
<comment type="caution">
    <text evidence="4">The sequence shown here is derived from an EMBL/GenBank/DDBJ whole genome shotgun (WGS) entry which is preliminary data.</text>
</comment>
<dbReference type="AlphaFoldDB" id="A0A4Q4KJT6"/>
<keyword evidence="5" id="KW-1185">Reference proteome</keyword>
<evidence type="ECO:0000313" key="4">
    <source>
        <dbReference type="EMBL" id="RYM33522.1"/>
    </source>
</evidence>
<feature type="signal peptide" evidence="2">
    <location>
        <begin position="1"/>
        <end position="20"/>
    </location>
</feature>
<dbReference type="InterPro" id="IPR026444">
    <property type="entry name" value="Secre_tail"/>
</dbReference>
<dbReference type="Pfam" id="PF18962">
    <property type="entry name" value="Por_Secre_tail"/>
    <property type="match status" value="1"/>
</dbReference>
<name>A0A4Q4KJT6_9FLAO</name>
<dbReference type="EMBL" id="SETE01000004">
    <property type="protein sequence ID" value="RYM33522.1"/>
    <property type="molecule type" value="Genomic_DNA"/>
</dbReference>
<keyword evidence="1 2" id="KW-0732">Signal</keyword>
<evidence type="ECO:0000256" key="2">
    <source>
        <dbReference type="SAM" id="SignalP"/>
    </source>
</evidence>
<protein>
    <submittedName>
        <fullName evidence="4">T9SS type A sorting domain-containing protein</fullName>
    </submittedName>
</protein>
<evidence type="ECO:0000256" key="1">
    <source>
        <dbReference type="ARBA" id="ARBA00022729"/>
    </source>
</evidence>
<dbReference type="RefSeq" id="WP_130093982.1">
    <property type="nucleotide sequence ID" value="NZ_SETE01000004.1"/>
</dbReference>
<feature type="chain" id="PRO_5020435301" evidence="2">
    <location>
        <begin position="21"/>
        <end position="815"/>
    </location>
</feature>